<evidence type="ECO:0000256" key="1">
    <source>
        <dbReference type="ARBA" id="ARBA00000629"/>
    </source>
</evidence>
<comment type="cofactor">
    <cofactor evidence="2">
        <name>Fe cation</name>
        <dbReference type="ChEBI" id="CHEBI:24875"/>
    </cofactor>
</comment>
<evidence type="ECO:0000256" key="5">
    <source>
        <dbReference type="ARBA" id="ARBA00013133"/>
    </source>
</evidence>
<dbReference type="Pfam" id="PF05995">
    <property type="entry name" value="CDO_I"/>
    <property type="match status" value="1"/>
</dbReference>
<comment type="catalytic activity">
    <reaction evidence="1">
        <text>L-cysteine + O2 = 3-sulfino-L-alanine + H(+)</text>
        <dbReference type="Rhea" id="RHEA:20441"/>
        <dbReference type="ChEBI" id="CHEBI:15378"/>
        <dbReference type="ChEBI" id="CHEBI:15379"/>
        <dbReference type="ChEBI" id="CHEBI:35235"/>
        <dbReference type="ChEBI" id="CHEBI:61085"/>
        <dbReference type="EC" id="1.13.11.20"/>
    </reaction>
</comment>
<dbReference type="EC" id="1.13.11.20" evidence="5"/>
<feature type="transmembrane region" description="Helical" evidence="14">
    <location>
        <begin position="212"/>
        <end position="229"/>
    </location>
</feature>
<organism evidence="15 16">
    <name type="scientific">Acrobeloides nanus</name>
    <dbReference type="NCBI Taxonomy" id="290746"/>
    <lineage>
        <taxon>Eukaryota</taxon>
        <taxon>Metazoa</taxon>
        <taxon>Ecdysozoa</taxon>
        <taxon>Nematoda</taxon>
        <taxon>Chromadorea</taxon>
        <taxon>Rhabditida</taxon>
        <taxon>Tylenchina</taxon>
        <taxon>Cephalobomorpha</taxon>
        <taxon>Cephaloboidea</taxon>
        <taxon>Cephalobidae</taxon>
        <taxon>Acrobeloides</taxon>
    </lineage>
</organism>
<evidence type="ECO:0000313" key="16">
    <source>
        <dbReference type="WBParaSite" id="ACRNAN_Path_533.g2022.t1"/>
    </source>
</evidence>
<evidence type="ECO:0000256" key="3">
    <source>
        <dbReference type="ARBA" id="ARBA00004759"/>
    </source>
</evidence>
<dbReference type="AlphaFoldDB" id="A0A914C845"/>
<dbReference type="GO" id="GO:0008198">
    <property type="term" value="F:ferrous iron binding"/>
    <property type="evidence" value="ECO:0007669"/>
    <property type="project" value="UniProtKB-ARBA"/>
</dbReference>
<name>A0A914C845_9BILA</name>
<feature type="region of interest" description="Disordered" evidence="13">
    <location>
        <begin position="98"/>
        <end position="119"/>
    </location>
</feature>
<keyword evidence="8" id="KW-0223">Dioxygenase</keyword>
<feature type="compositionally biased region" description="Basic residues" evidence="13">
    <location>
        <begin position="300"/>
        <end position="310"/>
    </location>
</feature>
<evidence type="ECO:0000256" key="4">
    <source>
        <dbReference type="ARBA" id="ARBA00006622"/>
    </source>
</evidence>
<feature type="compositionally biased region" description="Basic and acidic residues" evidence="13">
    <location>
        <begin position="236"/>
        <end position="280"/>
    </location>
</feature>
<evidence type="ECO:0000256" key="8">
    <source>
        <dbReference type="ARBA" id="ARBA00022964"/>
    </source>
</evidence>
<dbReference type="PANTHER" id="PTHR12918">
    <property type="entry name" value="CYSTEINE DIOXYGENASE"/>
    <property type="match status" value="1"/>
</dbReference>
<dbReference type="Gene3D" id="2.60.120.10">
    <property type="entry name" value="Jelly Rolls"/>
    <property type="match status" value="1"/>
</dbReference>
<evidence type="ECO:0000256" key="9">
    <source>
        <dbReference type="ARBA" id="ARBA00023002"/>
    </source>
</evidence>
<dbReference type="CDD" id="cd10548">
    <property type="entry name" value="cupin_CDO"/>
    <property type="match status" value="1"/>
</dbReference>
<keyword evidence="10 12" id="KW-0408">Iron</keyword>
<dbReference type="PANTHER" id="PTHR12918:SF1">
    <property type="entry name" value="CYSTEINE DIOXYGENASE TYPE 1"/>
    <property type="match status" value="1"/>
</dbReference>
<keyword evidence="9" id="KW-0560">Oxidoreductase</keyword>
<keyword evidence="6 12" id="KW-0479">Metal-binding</keyword>
<feature type="compositionally biased region" description="Basic residues" evidence="13">
    <location>
        <begin position="370"/>
        <end position="381"/>
    </location>
</feature>
<evidence type="ECO:0000256" key="10">
    <source>
        <dbReference type="ARBA" id="ARBA00023004"/>
    </source>
</evidence>
<dbReference type="Proteomes" id="UP000887540">
    <property type="component" value="Unplaced"/>
</dbReference>
<protein>
    <recommendedName>
        <fullName evidence="5">cysteine dioxygenase</fullName>
        <ecNumber evidence="5">1.13.11.20</ecNumber>
    </recommendedName>
</protein>
<evidence type="ECO:0000256" key="7">
    <source>
        <dbReference type="ARBA" id="ARBA00022784"/>
    </source>
</evidence>
<feature type="compositionally biased region" description="Basic and acidic residues" evidence="13">
    <location>
        <begin position="100"/>
        <end position="117"/>
    </location>
</feature>
<dbReference type="SUPFAM" id="SSF51182">
    <property type="entry name" value="RmlC-like cupins"/>
    <property type="match status" value="1"/>
</dbReference>
<evidence type="ECO:0000256" key="12">
    <source>
        <dbReference type="PIRSR" id="PIRSR610300-51"/>
    </source>
</evidence>
<sequence length="398" mass="46803">MDNLITQIREIFKDDHINTEDIKRVLEAYKSNPLDWQKYAHFDPHKYTRNLVDIGNGKYNMLILCWGPGMGSSIHDHTNSHCFVKVLEGSLLETRFSWPDPDKSDEPMQETDRDEHPINGVTYMSDELGLHRMENPSHSDNAVTLHLYIPPFEHCQIFDERTGRKAQSAVTFFTKYGEKVDYRGSKLGRTFTLSSSSATPSSSSMSIMNRKVLFAALVAVILLVGVECARKKNRNRDKNERPRNQQDNEEENRFESKDEGRAERREKPEREREKFSNKNEQDEESEEKEEDKNKANKTANPKRIRRTQHIHRLDERVAEDSDLKTRKLRRNNNLLQQGGRHREDNLKRTKERNTKEVITESVKGQNQKDKHTHTHNTNRRLRREEKLKRTKEVNSRQN</sequence>
<dbReference type="GO" id="GO:0017172">
    <property type="term" value="F:cysteine dioxygenase activity"/>
    <property type="evidence" value="ECO:0007669"/>
    <property type="project" value="UniProtKB-EC"/>
</dbReference>
<evidence type="ECO:0000256" key="14">
    <source>
        <dbReference type="SAM" id="Phobius"/>
    </source>
</evidence>
<comment type="similarity">
    <text evidence="4">Belongs to the cysteine dioxygenase family.</text>
</comment>
<dbReference type="InterPro" id="IPR014710">
    <property type="entry name" value="RmlC-like_jellyroll"/>
</dbReference>
<feature type="binding site" evidence="12">
    <location>
        <position position="75"/>
    </location>
    <ligand>
        <name>Fe cation</name>
        <dbReference type="ChEBI" id="CHEBI:24875"/>
        <note>catalytic</note>
    </ligand>
</feature>
<accession>A0A914C845</accession>
<keyword evidence="7 11" id="KW-0883">Thioether bond</keyword>
<evidence type="ECO:0000256" key="11">
    <source>
        <dbReference type="PIRSR" id="PIRSR610300-50"/>
    </source>
</evidence>
<evidence type="ECO:0000256" key="2">
    <source>
        <dbReference type="ARBA" id="ARBA00001962"/>
    </source>
</evidence>
<proteinExistence type="inferred from homology"/>
<dbReference type="WBParaSite" id="ACRNAN_Path_533.g2022.t1">
    <property type="protein sequence ID" value="ACRNAN_Path_533.g2022.t1"/>
    <property type="gene ID" value="ACRNAN_Path_533.g2022"/>
</dbReference>
<reference evidence="16" key="1">
    <citation type="submission" date="2022-11" db="UniProtKB">
        <authorList>
            <consortium name="WormBaseParasite"/>
        </authorList>
    </citation>
    <scope>IDENTIFICATION</scope>
</reference>
<keyword evidence="14" id="KW-0472">Membrane</keyword>
<feature type="binding site" evidence="12">
    <location>
        <position position="77"/>
    </location>
    <ligand>
        <name>Fe cation</name>
        <dbReference type="ChEBI" id="CHEBI:24875"/>
        <note>catalytic</note>
    </ligand>
</feature>
<feature type="compositionally biased region" description="Basic and acidic residues" evidence="13">
    <location>
        <begin position="382"/>
        <end position="398"/>
    </location>
</feature>
<dbReference type="InterPro" id="IPR011051">
    <property type="entry name" value="RmlC_Cupin_sf"/>
</dbReference>
<keyword evidence="15" id="KW-1185">Reference proteome</keyword>
<dbReference type="FunFam" id="2.60.120.10:FF:000045">
    <property type="entry name" value="Cysteine dioxygenase 1"/>
    <property type="match status" value="1"/>
</dbReference>
<feature type="compositionally biased region" description="Basic and acidic residues" evidence="13">
    <location>
        <begin position="340"/>
        <end position="358"/>
    </location>
</feature>
<feature type="region of interest" description="Disordered" evidence="13">
    <location>
        <begin position="233"/>
        <end position="398"/>
    </location>
</feature>
<dbReference type="GO" id="GO:0019448">
    <property type="term" value="P:L-cysteine catabolic process"/>
    <property type="evidence" value="ECO:0007669"/>
    <property type="project" value="TreeGrafter"/>
</dbReference>
<evidence type="ECO:0000256" key="13">
    <source>
        <dbReference type="SAM" id="MobiDB-lite"/>
    </source>
</evidence>
<feature type="compositionally biased region" description="Basic and acidic residues" evidence="13">
    <location>
        <begin position="311"/>
        <end position="325"/>
    </location>
</feature>
<keyword evidence="14" id="KW-0812">Transmembrane</keyword>
<evidence type="ECO:0000256" key="6">
    <source>
        <dbReference type="ARBA" id="ARBA00022723"/>
    </source>
</evidence>
<evidence type="ECO:0000313" key="15">
    <source>
        <dbReference type="Proteomes" id="UP000887540"/>
    </source>
</evidence>
<comment type="pathway">
    <text evidence="3">Organosulfur biosynthesis; taurine biosynthesis; hypotaurine from L-cysteine: step 1/2.</text>
</comment>
<feature type="cross-link" description="3'-(S-cysteinyl)-tyrosine (Cys-Tyr)" evidence="11">
    <location>
        <begin position="82"/>
        <end position="148"/>
    </location>
</feature>
<dbReference type="InterPro" id="IPR010300">
    <property type="entry name" value="CDO_1"/>
</dbReference>
<feature type="binding site" evidence="12">
    <location>
        <position position="131"/>
    </location>
    <ligand>
        <name>Fe cation</name>
        <dbReference type="ChEBI" id="CHEBI:24875"/>
        <note>catalytic</note>
    </ligand>
</feature>
<keyword evidence="14" id="KW-1133">Transmembrane helix</keyword>